<reference evidence="2 3" key="1">
    <citation type="submission" date="2015-10" db="EMBL/GenBank/DDBJ databases">
        <title>Chryseobacterium aquaticum genome.</title>
        <authorList>
            <person name="Newman J.D."/>
            <person name="Ferguson M.B."/>
            <person name="Miller J.R."/>
        </authorList>
    </citation>
    <scope>NUCLEOTIDE SEQUENCE [LARGE SCALE GENOMIC DNA]</scope>
    <source>
        <strain evidence="2 3">KCTC 12483</strain>
    </source>
</reference>
<name>A0A0Q3SP84_9FLAO</name>
<accession>A0A0Q3SP84</accession>
<proteinExistence type="predicted"/>
<sequence>MCSVKYIQVLLIIFCLGIFLIPKDNFYAQASQENCCKADSKKENCCEKNHDNHNDSKNSKEKSSCKDDCCSFCMTCHSFVENLSAKSIFIDYSIFATDRNVSFHYSDPYISNNLKDIWQPPKLD</sequence>
<evidence type="ECO:0000313" key="2">
    <source>
        <dbReference type="EMBL" id="KQK27226.1"/>
    </source>
</evidence>
<keyword evidence="1" id="KW-0472">Membrane</keyword>
<keyword evidence="1" id="KW-1133">Transmembrane helix</keyword>
<dbReference type="AlphaFoldDB" id="A0A0Q3SP84"/>
<dbReference type="EMBL" id="LLYZ01000002">
    <property type="protein sequence ID" value="KQK27226.1"/>
    <property type="molecule type" value="Genomic_DNA"/>
</dbReference>
<organism evidence="2 3">
    <name type="scientific">Chryseobacterium aquaticum</name>
    <dbReference type="NCBI Taxonomy" id="452084"/>
    <lineage>
        <taxon>Bacteria</taxon>
        <taxon>Pseudomonadati</taxon>
        <taxon>Bacteroidota</taxon>
        <taxon>Flavobacteriia</taxon>
        <taxon>Flavobacteriales</taxon>
        <taxon>Weeksellaceae</taxon>
        <taxon>Chryseobacterium group</taxon>
        <taxon>Chryseobacterium</taxon>
    </lineage>
</organism>
<feature type="transmembrane region" description="Helical" evidence="1">
    <location>
        <begin position="6"/>
        <end position="22"/>
    </location>
</feature>
<protein>
    <submittedName>
        <fullName evidence="2">Uncharacterized protein</fullName>
    </submittedName>
</protein>
<comment type="caution">
    <text evidence="2">The sequence shown here is derived from an EMBL/GenBank/DDBJ whole genome shotgun (WGS) entry which is preliminary data.</text>
</comment>
<evidence type="ECO:0000313" key="3">
    <source>
        <dbReference type="Proteomes" id="UP000051682"/>
    </source>
</evidence>
<dbReference type="STRING" id="452084.AR438_03195"/>
<gene>
    <name evidence="2" type="ORF">AR438_03195</name>
</gene>
<keyword evidence="3" id="KW-1185">Reference proteome</keyword>
<evidence type="ECO:0000256" key="1">
    <source>
        <dbReference type="SAM" id="Phobius"/>
    </source>
</evidence>
<keyword evidence="1" id="KW-0812">Transmembrane</keyword>
<dbReference type="Proteomes" id="UP000051682">
    <property type="component" value="Unassembled WGS sequence"/>
</dbReference>
<dbReference type="OrthoDB" id="1449897at2"/>